<organism evidence="2 3">
    <name type="scientific">Aspergillus glaucus CBS 516.65</name>
    <dbReference type="NCBI Taxonomy" id="1160497"/>
    <lineage>
        <taxon>Eukaryota</taxon>
        <taxon>Fungi</taxon>
        <taxon>Dikarya</taxon>
        <taxon>Ascomycota</taxon>
        <taxon>Pezizomycotina</taxon>
        <taxon>Eurotiomycetes</taxon>
        <taxon>Eurotiomycetidae</taxon>
        <taxon>Eurotiales</taxon>
        <taxon>Aspergillaceae</taxon>
        <taxon>Aspergillus</taxon>
        <taxon>Aspergillus subgen. Aspergillus</taxon>
    </lineage>
</organism>
<keyword evidence="3" id="KW-1185">Reference proteome</keyword>
<sequence length="695" mass="76375">MASRVIQDSDEEDDPLSCEAQPPAPTVSPRRENRPANSNWEDNASAVNDGNVENDAIDNQIQQEINNVGDISVNFDDFLQSQSQDAQRRASLSSSQQRREERWIPGGFGNGIARGSGSIAFMMSEIDMAQRRLFDDDAPHTGQQIPSTATVPFTESELGYIDQQQQQQGLHGVDYSALEYPEGYQQVQVPILHPEWYNSDRNQWVENALNVEAAHASISTFDRTQSNLSSSAYESALRGSTNADAAMHETIQTEILNKTPIRSKSLQEAALDSPHDTEPFSSLRSPNVSRSKSDNTAQQISPQQSQTNATDELSAAVAVEIPIIQKKKAPKKNKSQPQPEDDDDDELAAPSDSKNNKSKAKGVSRSRSNKQTMDSNNLNETHELIETNTPHPIPNEPKLPDNTPHTTNPDNDEIDLIQLNALKTQPQLQPPQPSNDQLRAHFTQPPKQPRKELKKKKLKRGKTTSVTVKKTYEPDVEDDVIWIDDRQLDPQHDRRPDSIPTPDSISTPAGEQETLTAVEVPMFGGDQDQGNPNPEPAPKKRGRKRKKTAEQPLVSAEEVSTEVNGHAPGQTLSNVSVVVEKHANGNRQKPNSSNNPSTIDGTKPSSVLAAAPEPEPEPEQESISNAPESPKKSNPTLDTSNQEGQSDPDTSTKSTNNDSKGPSKHSPIAGTSKVPYRVGLSRRARIAPLLKIVRK</sequence>
<feature type="region of interest" description="Disordered" evidence="1">
    <location>
        <begin position="266"/>
        <end position="312"/>
    </location>
</feature>
<accession>A0A1L9VWP6</accession>
<dbReference type="GeneID" id="34464339"/>
<evidence type="ECO:0000313" key="3">
    <source>
        <dbReference type="Proteomes" id="UP000184300"/>
    </source>
</evidence>
<feature type="compositionally biased region" description="Basic residues" evidence="1">
    <location>
        <begin position="452"/>
        <end position="462"/>
    </location>
</feature>
<feature type="region of interest" description="Disordered" evidence="1">
    <location>
        <begin position="1"/>
        <end position="58"/>
    </location>
</feature>
<feature type="compositionally biased region" description="Polar residues" evidence="1">
    <location>
        <begin position="35"/>
        <end position="48"/>
    </location>
</feature>
<dbReference type="AlphaFoldDB" id="A0A1L9VWP6"/>
<gene>
    <name evidence="2" type="ORF">ASPGLDRAFT_54416</name>
</gene>
<dbReference type="EMBL" id="KV878889">
    <property type="protein sequence ID" value="OJJ88340.1"/>
    <property type="molecule type" value="Genomic_DNA"/>
</dbReference>
<feature type="compositionally biased region" description="Polar residues" evidence="1">
    <location>
        <begin position="621"/>
        <end position="660"/>
    </location>
</feature>
<feature type="region of interest" description="Disordered" evidence="1">
    <location>
        <begin position="82"/>
        <end position="109"/>
    </location>
</feature>
<name>A0A1L9VWP6_ASPGL</name>
<protein>
    <submittedName>
        <fullName evidence="2">Uncharacterized protein</fullName>
    </submittedName>
</protein>
<proteinExistence type="predicted"/>
<dbReference type="OrthoDB" id="5404794at2759"/>
<feature type="region of interest" description="Disordered" evidence="1">
    <location>
        <begin position="327"/>
        <end position="679"/>
    </location>
</feature>
<feature type="compositionally biased region" description="Polar residues" evidence="1">
    <location>
        <begin position="501"/>
        <end position="515"/>
    </location>
</feature>
<feature type="compositionally biased region" description="Polar residues" evidence="1">
    <location>
        <begin position="369"/>
        <end position="379"/>
    </location>
</feature>
<feature type="compositionally biased region" description="Basic and acidic residues" evidence="1">
    <location>
        <begin position="483"/>
        <end position="497"/>
    </location>
</feature>
<dbReference type="RefSeq" id="XP_022405016.1">
    <property type="nucleotide sequence ID" value="XM_022548078.1"/>
</dbReference>
<evidence type="ECO:0000313" key="2">
    <source>
        <dbReference type="EMBL" id="OJJ88340.1"/>
    </source>
</evidence>
<evidence type="ECO:0000256" key="1">
    <source>
        <dbReference type="SAM" id="MobiDB-lite"/>
    </source>
</evidence>
<feature type="compositionally biased region" description="Polar residues" evidence="1">
    <location>
        <begin position="585"/>
        <end position="605"/>
    </location>
</feature>
<feature type="compositionally biased region" description="Low complexity" evidence="1">
    <location>
        <begin position="82"/>
        <end position="96"/>
    </location>
</feature>
<feature type="compositionally biased region" description="Polar residues" evidence="1">
    <location>
        <begin position="279"/>
        <end position="311"/>
    </location>
</feature>
<dbReference type="Proteomes" id="UP000184300">
    <property type="component" value="Unassembled WGS sequence"/>
</dbReference>
<dbReference type="VEuPathDB" id="FungiDB:ASPGLDRAFT_54416"/>
<feature type="compositionally biased region" description="Basic residues" evidence="1">
    <location>
        <begin position="356"/>
        <end position="368"/>
    </location>
</feature>
<reference evidence="3" key="1">
    <citation type="journal article" date="2017" name="Genome Biol.">
        <title>Comparative genomics reveals high biological diversity and specific adaptations in the industrially and medically important fungal genus Aspergillus.</title>
        <authorList>
            <person name="de Vries R.P."/>
            <person name="Riley R."/>
            <person name="Wiebenga A."/>
            <person name="Aguilar-Osorio G."/>
            <person name="Amillis S."/>
            <person name="Uchima C.A."/>
            <person name="Anderluh G."/>
            <person name="Asadollahi M."/>
            <person name="Askin M."/>
            <person name="Barry K."/>
            <person name="Battaglia E."/>
            <person name="Bayram O."/>
            <person name="Benocci T."/>
            <person name="Braus-Stromeyer S.A."/>
            <person name="Caldana C."/>
            <person name="Canovas D."/>
            <person name="Cerqueira G.C."/>
            <person name="Chen F."/>
            <person name="Chen W."/>
            <person name="Choi C."/>
            <person name="Clum A."/>
            <person name="Dos Santos R.A."/>
            <person name="Damasio A.R."/>
            <person name="Diallinas G."/>
            <person name="Emri T."/>
            <person name="Fekete E."/>
            <person name="Flipphi M."/>
            <person name="Freyberg S."/>
            <person name="Gallo A."/>
            <person name="Gournas C."/>
            <person name="Habgood R."/>
            <person name="Hainaut M."/>
            <person name="Harispe M.L."/>
            <person name="Henrissat B."/>
            <person name="Hilden K.S."/>
            <person name="Hope R."/>
            <person name="Hossain A."/>
            <person name="Karabika E."/>
            <person name="Karaffa L."/>
            <person name="Karanyi Z."/>
            <person name="Krasevec N."/>
            <person name="Kuo A."/>
            <person name="Kusch H."/>
            <person name="LaButti K."/>
            <person name="Lagendijk E.L."/>
            <person name="Lapidus A."/>
            <person name="Levasseur A."/>
            <person name="Lindquist E."/>
            <person name="Lipzen A."/>
            <person name="Logrieco A.F."/>
            <person name="MacCabe A."/>
            <person name="Maekelae M.R."/>
            <person name="Malavazi I."/>
            <person name="Melin P."/>
            <person name="Meyer V."/>
            <person name="Mielnichuk N."/>
            <person name="Miskei M."/>
            <person name="Molnar A.P."/>
            <person name="Mule G."/>
            <person name="Ngan C.Y."/>
            <person name="Orejas M."/>
            <person name="Orosz E."/>
            <person name="Ouedraogo J.P."/>
            <person name="Overkamp K.M."/>
            <person name="Park H.-S."/>
            <person name="Perrone G."/>
            <person name="Piumi F."/>
            <person name="Punt P.J."/>
            <person name="Ram A.F."/>
            <person name="Ramon A."/>
            <person name="Rauscher S."/>
            <person name="Record E."/>
            <person name="Riano-Pachon D.M."/>
            <person name="Robert V."/>
            <person name="Roehrig J."/>
            <person name="Ruller R."/>
            <person name="Salamov A."/>
            <person name="Salih N.S."/>
            <person name="Samson R.A."/>
            <person name="Sandor E."/>
            <person name="Sanguinetti M."/>
            <person name="Schuetze T."/>
            <person name="Sepcic K."/>
            <person name="Shelest E."/>
            <person name="Sherlock G."/>
            <person name="Sophianopoulou V."/>
            <person name="Squina F.M."/>
            <person name="Sun H."/>
            <person name="Susca A."/>
            <person name="Todd R.B."/>
            <person name="Tsang A."/>
            <person name="Unkles S.E."/>
            <person name="van de Wiele N."/>
            <person name="van Rossen-Uffink D."/>
            <person name="Oliveira J.V."/>
            <person name="Vesth T.C."/>
            <person name="Visser J."/>
            <person name="Yu J.-H."/>
            <person name="Zhou M."/>
            <person name="Andersen M.R."/>
            <person name="Archer D.B."/>
            <person name="Baker S.E."/>
            <person name="Benoit I."/>
            <person name="Brakhage A.A."/>
            <person name="Braus G.H."/>
            <person name="Fischer R."/>
            <person name="Frisvad J.C."/>
            <person name="Goldman G.H."/>
            <person name="Houbraken J."/>
            <person name="Oakley B."/>
            <person name="Pocsi I."/>
            <person name="Scazzocchio C."/>
            <person name="Seiboth B."/>
            <person name="vanKuyk P.A."/>
            <person name="Wortman J."/>
            <person name="Dyer P.S."/>
            <person name="Grigoriev I.V."/>
        </authorList>
    </citation>
    <scope>NUCLEOTIDE SEQUENCE [LARGE SCALE GENOMIC DNA]</scope>
    <source>
        <strain evidence="3">CBS 516.65</strain>
    </source>
</reference>